<keyword evidence="1" id="KW-0175">Coiled coil</keyword>
<protein>
    <submittedName>
        <fullName evidence="2">Uncharacterized protein</fullName>
    </submittedName>
</protein>
<evidence type="ECO:0000256" key="1">
    <source>
        <dbReference type="SAM" id="Coils"/>
    </source>
</evidence>
<reference evidence="2" key="1">
    <citation type="submission" date="2021-09" db="EMBL/GenBank/DDBJ databases">
        <authorList>
            <consortium name="AG Swart"/>
            <person name="Singh M."/>
            <person name="Singh A."/>
            <person name="Seah K."/>
            <person name="Emmerich C."/>
        </authorList>
    </citation>
    <scope>NUCLEOTIDE SEQUENCE</scope>
    <source>
        <strain evidence="2">ATCC30299</strain>
    </source>
</reference>
<dbReference type="AlphaFoldDB" id="A0AAU9K2X2"/>
<organism evidence="2 3">
    <name type="scientific">Blepharisma stoltei</name>
    <dbReference type="NCBI Taxonomy" id="1481888"/>
    <lineage>
        <taxon>Eukaryota</taxon>
        <taxon>Sar</taxon>
        <taxon>Alveolata</taxon>
        <taxon>Ciliophora</taxon>
        <taxon>Postciliodesmatophora</taxon>
        <taxon>Heterotrichea</taxon>
        <taxon>Heterotrichida</taxon>
        <taxon>Blepharismidae</taxon>
        <taxon>Blepharisma</taxon>
    </lineage>
</organism>
<comment type="caution">
    <text evidence="2">The sequence shown here is derived from an EMBL/GenBank/DDBJ whole genome shotgun (WGS) entry which is preliminary data.</text>
</comment>
<evidence type="ECO:0000313" key="2">
    <source>
        <dbReference type="EMBL" id="CAG9333876.1"/>
    </source>
</evidence>
<dbReference type="Proteomes" id="UP001162131">
    <property type="component" value="Unassembled WGS sequence"/>
</dbReference>
<accession>A0AAU9K2X2</accession>
<keyword evidence="3" id="KW-1185">Reference proteome</keyword>
<proteinExistence type="predicted"/>
<evidence type="ECO:0000313" key="3">
    <source>
        <dbReference type="Proteomes" id="UP001162131"/>
    </source>
</evidence>
<feature type="coiled-coil region" evidence="1">
    <location>
        <begin position="16"/>
        <end position="85"/>
    </location>
</feature>
<name>A0AAU9K2X2_9CILI</name>
<gene>
    <name evidence="2" type="ORF">BSTOLATCC_MIC59685</name>
</gene>
<sequence length="106" mass="12171">MGCNASELPKDIEEALNQQLQALESIENTFKAMEESITVEIQRRNEAADAQEKLMKWKDKSDKKLDELETQLAEIIEKNQVAQERQLSSKANLRRPDIFPIEAKKA</sequence>
<dbReference type="EMBL" id="CAJZBQ010000057">
    <property type="protein sequence ID" value="CAG9333876.1"/>
    <property type="molecule type" value="Genomic_DNA"/>
</dbReference>